<evidence type="ECO:0000256" key="1">
    <source>
        <dbReference type="SAM" id="Phobius"/>
    </source>
</evidence>
<reference evidence="3" key="1">
    <citation type="submission" date="2025-08" db="UniProtKB">
        <authorList>
            <consortium name="Ensembl"/>
        </authorList>
    </citation>
    <scope>IDENTIFICATION</scope>
</reference>
<feature type="domain" description="C-type lectin" evidence="2">
    <location>
        <begin position="51"/>
        <end position="168"/>
    </location>
</feature>
<dbReference type="Gene3D" id="3.10.100.10">
    <property type="entry name" value="Mannose-Binding Protein A, subunit A"/>
    <property type="match status" value="1"/>
</dbReference>
<protein>
    <recommendedName>
        <fullName evidence="2">C-type lectin domain-containing protein</fullName>
    </recommendedName>
</protein>
<dbReference type="PANTHER" id="PTHR45784">
    <property type="entry name" value="C-TYPE LECTIN DOMAIN FAMILY 20 MEMBER A-RELATED"/>
    <property type="match status" value="1"/>
</dbReference>
<evidence type="ECO:0000313" key="3">
    <source>
        <dbReference type="Ensembl" id="ENSACIP00000012772.1"/>
    </source>
</evidence>
<keyword evidence="1" id="KW-1133">Transmembrane helix</keyword>
<dbReference type="AlphaFoldDB" id="A0A3Q0RQZ0"/>
<dbReference type="OMA" id="FWGHENC"/>
<keyword evidence="1" id="KW-0812">Transmembrane</keyword>
<evidence type="ECO:0000259" key="2">
    <source>
        <dbReference type="PROSITE" id="PS50041"/>
    </source>
</evidence>
<dbReference type="PROSITE" id="PS50041">
    <property type="entry name" value="C_TYPE_LECTIN_2"/>
    <property type="match status" value="1"/>
</dbReference>
<dbReference type="SUPFAM" id="SSF56436">
    <property type="entry name" value="C-type lectin-like"/>
    <property type="match status" value="1"/>
</dbReference>
<dbReference type="InterPro" id="IPR016187">
    <property type="entry name" value="CTDL_fold"/>
</dbReference>
<dbReference type="GeneTree" id="ENSGT00940000163911"/>
<keyword evidence="4" id="KW-1185">Reference proteome</keyword>
<organism evidence="3 4">
    <name type="scientific">Amphilophus citrinellus</name>
    <name type="common">Midas cichlid</name>
    <name type="synonym">Cichlasoma citrinellum</name>
    <dbReference type="NCBI Taxonomy" id="61819"/>
    <lineage>
        <taxon>Eukaryota</taxon>
        <taxon>Metazoa</taxon>
        <taxon>Chordata</taxon>
        <taxon>Craniata</taxon>
        <taxon>Vertebrata</taxon>
        <taxon>Euteleostomi</taxon>
        <taxon>Actinopterygii</taxon>
        <taxon>Neopterygii</taxon>
        <taxon>Teleostei</taxon>
        <taxon>Neoteleostei</taxon>
        <taxon>Acanthomorphata</taxon>
        <taxon>Ovalentaria</taxon>
        <taxon>Cichlomorphae</taxon>
        <taxon>Cichliformes</taxon>
        <taxon>Cichlidae</taxon>
        <taxon>New World cichlids</taxon>
        <taxon>Cichlasomatinae</taxon>
        <taxon>Heroini</taxon>
        <taxon>Amphilophus</taxon>
    </lineage>
</organism>
<dbReference type="PANTHER" id="PTHR45784:SF3">
    <property type="entry name" value="C-TYPE LECTIN DOMAIN FAMILY 4 MEMBER K-LIKE-RELATED"/>
    <property type="match status" value="1"/>
</dbReference>
<dbReference type="STRING" id="61819.ENSACIP00000012772"/>
<dbReference type="Pfam" id="PF00059">
    <property type="entry name" value="Lectin_C"/>
    <property type="match status" value="1"/>
</dbReference>
<dbReference type="Ensembl" id="ENSACIT00000013130.1">
    <property type="protein sequence ID" value="ENSACIP00000012772.1"/>
    <property type="gene ID" value="ENSACIG00000009966.1"/>
</dbReference>
<name>A0A3Q0RQZ0_AMPCI</name>
<accession>A0A3Q0RQZ0</accession>
<reference evidence="3" key="2">
    <citation type="submission" date="2025-09" db="UniProtKB">
        <authorList>
            <consortium name="Ensembl"/>
        </authorList>
    </citation>
    <scope>IDENTIFICATION</scope>
</reference>
<keyword evidence="1" id="KW-0472">Membrane</keyword>
<sequence length="185" mass="21035">MFPIFVKKKKKKKTLQLKISGIFFLLYYSKLVAALTLAVTVSDINVVHYPFYYVNLQMNWTDAQTYCREKYTDLATIESMEDISRLNRPPLSTSTAWIGLRDDPEAWKGPLKNDTNSWKWSATGASKTGYDAWAPGQPDNYLSIEYCGMMYADGRWADVSCGLVNPFVFIRQLLNAVGCTQRKGA</sequence>
<feature type="transmembrane region" description="Helical" evidence="1">
    <location>
        <begin position="21"/>
        <end position="41"/>
    </location>
</feature>
<dbReference type="InterPro" id="IPR016186">
    <property type="entry name" value="C-type_lectin-like/link_sf"/>
</dbReference>
<proteinExistence type="predicted"/>
<dbReference type="SMART" id="SM00034">
    <property type="entry name" value="CLECT"/>
    <property type="match status" value="1"/>
</dbReference>
<evidence type="ECO:0000313" key="4">
    <source>
        <dbReference type="Proteomes" id="UP000261340"/>
    </source>
</evidence>
<dbReference type="Proteomes" id="UP000261340">
    <property type="component" value="Unplaced"/>
</dbReference>
<dbReference type="InterPro" id="IPR001304">
    <property type="entry name" value="C-type_lectin-like"/>
</dbReference>